<dbReference type="Pfam" id="PF01453">
    <property type="entry name" value="B_lectin"/>
    <property type="match status" value="1"/>
</dbReference>
<dbReference type="GO" id="GO:0005524">
    <property type="term" value="F:ATP binding"/>
    <property type="evidence" value="ECO:0007669"/>
    <property type="project" value="UniProtKB-UniRule"/>
</dbReference>
<dbReference type="SMART" id="SM00220">
    <property type="entry name" value="S_TKc"/>
    <property type="match status" value="1"/>
</dbReference>
<dbReference type="EnsemblPlants" id="LPERR04G09120.1">
    <property type="protein sequence ID" value="LPERR04G09120.1"/>
    <property type="gene ID" value="LPERR04G09120"/>
</dbReference>
<evidence type="ECO:0000256" key="3">
    <source>
        <dbReference type="ARBA" id="ARBA00022536"/>
    </source>
</evidence>
<evidence type="ECO:0000313" key="24">
    <source>
        <dbReference type="EnsemblPlants" id="LPERR04G09120.1"/>
    </source>
</evidence>
<dbReference type="Pfam" id="PF00069">
    <property type="entry name" value="Pkinase"/>
    <property type="match status" value="1"/>
</dbReference>
<dbReference type="HOGENOM" id="CLU_000288_116_2_1"/>
<sequence length="829" mass="91599">MPMRLLLIILVALPAWLFALHTTAISATAAAIEKDTLSPGQTLTGDGKLVSSNGKFALGFFHISIISNSTPDNHNNTDLKLWHLGIWFNKVPKLTPVWVASRENPIQSPISPELKFSGDGANLAVVNLATNSTVWSTQITTQTNTTTTILVLLSNGNLILRNSDDNILWQSFDHPTDTLLPGATIALNKITGETRRLVSRRSNADQSPGVYSMEIGRDGVVRMLWNSTVPYWSSGEWINGGYFSSVPEMTAHHRFNFTFVNNDRESSFAYQVLDESSTMYSFVDVSGQRRVLSWHEGRQDWVNVFTHPNDQCEVHAVCGPFAVCNDNTLLSCSCMKGFVASSVGNNWDLDDPIGGCRRNTSLEDCGGGGGGDRNGSNGDLGDRFYAMTRVVALPFDTRKIGDAASAAECEKVCLGLCSCTAYSFGTGGCSVWHGELLNVKQLLSDGASGSGKTLYIRLAATEFQARRNNRPAVSIVGLIAACSATLSFLAVIIVVLIVRAKRNKRKLHFHNANNINNIGGGLIPFKYRELQRATRNFSEKIGAGGFGVVFKGMLNESTAIAVKRLYGSYHEEKQFRAEVSSVGIIHHNNLVKMIGFCCEGEKRFLVYEYMSNGSLDAHLFRNDASTLNWKTRYQIALGIARGLAYLHESCRDHIIHCDIKPQNILLDGSFVPKIADFGMAKLIGRDCSRVVTTARGTIGYLAPEWFSGMAITPKIDVYSYGMVLFEIISGWRNTDKEHSCDNDDDDVAYFPVQIARKLLEGNVMRFLDHRLNGDAIFEEVERACKVACWCIQDKEFDRPMMSKVVQILEGLVDVDMPPMPRLIEAITQR</sequence>
<comment type="catalytic activity">
    <reaction evidence="16 17">
        <text>L-seryl-[protein] + ATP = O-phospho-L-seryl-[protein] + ADP + H(+)</text>
        <dbReference type="Rhea" id="RHEA:17989"/>
        <dbReference type="Rhea" id="RHEA-COMP:9863"/>
        <dbReference type="Rhea" id="RHEA-COMP:11604"/>
        <dbReference type="ChEBI" id="CHEBI:15378"/>
        <dbReference type="ChEBI" id="CHEBI:29999"/>
        <dbReference type="ChEBI" id="CHEBI:30616"/>
        <dbReference type="ChEBI" id="CHEBI:83421"/>
        <dbReference type="ChEBI" id="CHEBI:456216"/>
        <dbReference type="EC" id="2.7.11.1"/>
    </reaction>
</comment>
<feature type="binding site" evidence="18">
    <location>
        <position position="563"/>
    </location>
    <ligand>
        <name>ATP</name>
        <dbReference type="ChEBI" id="CHEBI:30616"/>
    </ligand>
</feature>
<keyword evidence="6 20" id="KW-0732">Signal</keyword>
<dbReference type="Gramene" id="LPERR04G09120.1">
    <property type="protein sequence ID" value="LPERR04G09120.1"/>
    <property type="gene ID" value="LPERR04G09120"/>
</dbReference>
<dbReference type="InterPro" id="IPR008271">
    <property type="entry name" value="Ser/Thr_kinase_AS"/>
</dbReference>
<protein>
    <recommendedName>
        <fullName evidence="17">Receptor-like serine/threonine-protein kinase</fullName>
        <ecNumber evidence="17">2.7.11.1</ecNumber>
    </recommendedName>
</protein>
<evidence type="ECO:0000256" key="4">
    <source>
        <dbReference type="ARBA" id="ARBA00022679"/>
    </source>
</evidence>
<keyword evidence="7 17" id="KW-0547">Nucleotide-binding</keyword>
<dbReference type="Gene3D" id="1.10.510.10">
    <property type="entry name" value="Transferase(Phosphotransferase) domain 1"/>
    <property type="match status" value="1"/>
</dbReference>
<dbReference type="InterPro" id="IPR003609">
    <property type="entry name" value="Pan_app"/>
</dbReference>
<dbReference type="PANTHER" id="PTHR47974:SF19">
    <property type="entry name" value="RECEPTOR-LIKE SERINE_THREONINE-PROTEIN KINASE"/>
    <property type="match status" value="1"/>
</dbReference>
<reference evidence="25" key="2">
    <citation type="submission" date="2013-12" db="EMBL/GenBank/DDBJ databases">
        <authorList>
            <person name="Yu Y."/>
            <person name="Lee S."/>
            <person name="de Baynast K."/>
            <person name="Wissotski M."/>
            <person name="Liu L."/>
            <person name="Talag J."/>
            <person name="Goicoechea J."/>
            <person name="Angelova A."/>
            <person name="Jetty R."/>
            <person name="Kudrna D."/>
            <person name="Golser W."/>
            <person name="Rivera L."/>
            <person name="Zhang J."/>
            <person name="Wing R."/>
        </authorList>
    </citation>
    <scope>NUCLEOTIDE SEQUENCE</scope>
</reference>
<dbReference type="PANTHER" id="PTHR47974">
    <property type="entry name" value="OS07G0415500 PROTEIN"/>
    <property type="match status" value="1"/>
</dbReference>
<feature type="transmembrane region" description="Helical" evidence="19">
    <location>
        <begin position="472"/>
        <end position="498"/>
    </location>
</feature>
<evidence type="ECO:0000256" key="16">
    <source>
        <dbReference type="ARBA" id="ARBA00048679"/>
    </source>
</evidence>
<dbReference type="Proteomes" id="UP000032180">
    <property type="component" value="Chromosome 4"/>
</dbReference>
<comment type="catalytic activity">
    <reaction evidence="15 17">
        <text>L-threonyl-[protein] + ATP = O-phospho-L-threonyl-[protein] + ADP + H(+)</text>
        <dbReference type="Rhea" id="RHEA:46608"/>
        <dbReference type="Rhea" id="RHEA-COMP:11060"/>
        <dbReference type="Rhea" id="RHEA-COMP:11605"/>
        <dbReference type="ChEBI" id="CHEBI:15378"/>
        <dbReference type="ChEBI" id="CHEBI:30013"/>
        <dbReference type="ChEBI" id="CHEBI:30616"/>
        <dbReference type="ChEBI" id="CHEBI:61977"/>
        <dbReference type="ChEBI" id="CHEBI:456216"/>
        <dbReference type="EC" id="2.7.11.1"/>
    </reaction>
</comment>
<evidence type="ECO:0000256" key="7">
    <source>
        <dbReference type="ARBA" id="ARBA00022741"/>
    </source>
</evidence>
<keyword evidence="8 17" id="KW-0418">Kinase</keyword>
<dbReference type="GO" id="GO:0016020">
    <property type="term" value="C:membrane"/>
    <property type="evidence" value="ECO:0007669"/>
    <property type="project" value="UniProtKB-SubCell"/>
</dbReference>
<evidence type="ECO:0000256" key="14">
    <source>
        <dbReference type="ARBA" id="ARBA00023180"/>
    </source>
</evidence>
<dbReference type="GO" id="GO:0051707">
    <property type="term" value="P:response to other organism"/>
    <property type="evidence" value="ECO:0007669"/>
    <property type="project" value="UniProtKB-ARBA"/>
</dbReference>
<dbReference type="SMART" id="SM00108">
    <property type="entry name" value="B_lectin"/>
    <property type="match status" value="1"/>
</dbReference>
<name>A0A0D9W4V3_9ORYZ</name>
<feature type="signal peptide" evidence="20">
    <location>
        <begin position="1"/>
        <end position="19"/>
    </location>
</feature>
<dbReference type="FunFam" id="1.10.510.10:FF:000227">
    <property type="entry name" value="Serine/threonine-protein kinase"/>
    <property type="match status" value="1"/>
</dbReference>
<evidence type="ECO:0000256" key="17">
    <source>
        <dbReference type="PIRNR" id="PIRNR000641"/>
    </source>
</evidence>
<dbReference type="InterPro" id="IPR011009">
    <property type="entry name" value="Kinase-like_dom_sf"/>
</dbReference>
<comment type="subcellular location">
    <subcellularLocation>
        <location evidence="1">Membrane</location>
        <topology evidence="1">Single-pass type I membrane protein</topology>
    </subcellularLocation>
</comment>
<dbReference type="PROSITE" id="PS00108">
    <property type="entry name" value="PROTEIN_KINASE_ST"/>
    <property type="match status" value="1"/>
</dbReference>
<reference evidence="24 25" key="1">
    <citation type="submission" date="2012-08" db="EMBL/GenBank/DDBJ databases">
        <title>Oryza genome evolution.</title>
        <authorList>
            <person name="Wing R.A."/>
        </authorList>
    </citation>
    <scope>NUCLEOTIDE SEQUENCE</scope>
</reference>
<keyword evidence="9 17" id="KW-0067">ATP-binding</keyword>
<dbReference type="InterPro" id="IPR000858">
    <property type="entry name" value="S_locus_glycoprot_dom"/>
</dbReference>
<evidence type="ECO:0000313" key="25">
    <source>
        <dbReference type="Proteomes" id="UP000032180"/>
    </source>
</evidence>
<dbReference type="PROSITE" id="PS50948">
    <property type="entry name" value="PAN"/>
    <property type="match status" value="1"/>
</dbReference>
<dbReference type="GO" id="GO:0004674">
    <property type="term" value="F:protein serine/threonine kinase activity"/>
    <property type="evidence" value="ECO:0007669"/>
    <property type="project" value="UniProtKB-KW"/>
</dbReference>
<feature type="chain" id="PRO_5002348622" description="Receptor-like serine/threonine-protein kinase" evidence="20">
    <location>
        <begin position="20"/>
        <end position="829"/>
    </location>
</feature>
<feature type="domain" description="Apple" evidence="23">
    <location>
        <begin position="365"/>
        <end position="459"/>
    </location>
</feature>
<dbReference type="CDD" id="cd14066">
    <property type="entry name" value="STKc_IRAK"/>
    <property type="match status" value="1"/>
</dbReference>
<dbReference type="EC" id="2.7.11.1" evidence="17"/>
<dbReference type="CDD" id="cd00028">
    <property type="entry name" value="B_lectin"/>
    <property type="match status" value="1"/>
</dbReference>
<proteinExistence type="inferred from homology"/>
<keyword evidence="11 19" id="KW-0472">Membrane</keyword>
<evidence type="ECO:0000256" key="11">
    <source>
        <dbReference type="ARBA" id="ARBA00023136"/>
    </source>
</evidence>
<dbReference type="FunFam" id="3.30.200.20:FF:000059">
    <property type="entry name" value="S-receptor-like serine/threonine-protein kinase"/>
    <property type="match status" value="1"/>
</dbReference>
<dbReference type="PIRSF" id="PIRSF000641">
    <property type="entry name" value="SRK"/>
    <property type="match status" value="1"/>
</dbReference>
<evidence type="ECO:0000256" key="20">
    <source>
        <dbReference type="SAM" id="SignalP"/>
    </source>
</evidence>
<comment type="similarity">
    <text evidence="17">Belongs to the protein kinase superfamily. Ser/Thr protein kinase family.</text>
</comment>
<dbReference type="GO" id="GO:0106310">
    <property type="term" value="F:protein serine kinase activity"/>
    <property type="evidence" value="ECO:0007669"/>
    <property type="project" value="RHEA"/>
</dbReference>
<dbReference type="CDD" id="cd01098">
    <property type="entry name" value="PAN_AP_plant"/>
    <property type="match status" value="1"/>
</dbReference>
<reference evidence="24" key="3">
    <citation type="submission" date="2015-04" db="UniProtKB">
        <authorList>
            <consortium name="EnsemblPlants"/>
        </authorList>
    </citation>
    <scope>IDENTIFICATION</scope>
</reference>
<evidence type="ECO:0000256" key="6">
    <source>
        <dbReference type="ARBA" id="ARBA00022729"/>
    </source>
</evidence>
<dbReference type="InterPro" id="IPR036426">
    <property type="entry name" value="Bulb-type_lectin_dom_sf"/>
</dbReference>
<accession>A0A0D9W4V3</accession>
<keyword evidence="13" id="KW-0675">Receptor</keyword>
<evidence type="ECO:0000256" key="8">
    <source>
        <dbReference type="ARBA" id="ARBA00022777"/>
    </source>
</evidence>
<feature type="domain" description="Bulb-type lectin" evidence="22">
    <location>
        <begin position="34"/>
        <end position="173"/>
    </location>
</feature>
<keyword evidence="3" id="KW-0245">EGF-like domain</keyword>
<dbReference type="PROSITE" id="PS50927">
    <property type="entry name" value="BULB_LECTIN"/>
    <property type="match status" value="1"/>
</dbReference>
<dbReference type="SMART" id="SM00473">
    <property type="entry name" value="PAN_AP"/>
    <property type="match status" value="1"/>
</dbReference>
<keyword evidence="25" id="KW-1185">Reference proteome</keyword>
<keyword evidence="12" id="KW-1015">Disulfide bond</keyword>
<dbReference type="Gene3D" id="3.30.200.20">
    <property type="entry name" value="Phosphorylase Kinase, domain 1"/>
    <property type="match status" value="1"/>
</dbReference>
<dbReference type="InterPro" id="IPR001480">
    <property type="entry name" value="Bulb-type_lectin_dom"/>
</dbReference>
<evidence type="ECO:0000256" key="15">
    <source>
        <dbReference type="ARBA" id="ARBA00047899"/>
    </source>
</evidence>
<evidence type="ECO:0000256" key="12">
    <source>
        <dbReference type="ARBA" id="ARBA00023157"/>
    </source>
</evidence>
<feature type="domain" description="Protein kinase" evidence="21">
    <location>
        <begin position="535"/>
        <end position="812"/>
    </location>
</feature>
<evidence type="ECO:0000259" key="23">
    <source>
        <dbReference type="PROSITE" id="PS50948"/>
    </source>
</evidence>
<dbReference type="InterPro" id="IPR024171">
    <property type="entry name" value="SRK-like_kinase"/>
</dbReference>
<keyword evidence="4 17" id="KW-0808">Transferase</keyword>
<evidence type="ECO:0000256" key="13">
    <source>
        <dbReference type="ARBA" id="ARBA00023170"/>
    </source>
</evidence>
<evidence type="ECO:0000256" key="2">
    <source>
        <dbReference type="ARBA" id="ARBA00022527"/>
    </source>
</evidence>
<dbReference type="Pfam" id="PF00954">
    <property type="entry name" value="S_locus_glycop"/>
    <property type="match status" value="1"/>
</dbReference>
<evidence type="ECO:0000256" key="1">
    <source>
        <dbReference type="ARBA" id="ARBA00004479"/>
    </source>
</evidence>
<dbReference type="Pfam" id="PF08276">
    <property type="entry name" value="PAN_2"/>
    <property type="match status" value="1"/>
</dbReference>
<dbReference type="PROSITE" id="PS00107">
    <property type="entry name" value="PROTEIN_KINASE_ATP"/>
    <property type="match status" value="1"/>
</dbReference>
<evidence type="ECO:0000256" key="19">
    <source>
        <dbReference type="SAM" id="Phobius"/>
    </source>
</evidence>
<dbReference type="SUPFAM" id="SSF56112">
    <property type="entry name" value="Protein kinase-like (PK-like)"/>
    <property type="match status" value="1"/>
</dbReference>
<dbReference type="STRING" id="77586.A0A0D9W4V3"/>
<dbReference type="GO" id="GO:0048544">
    <property type="term" value="P:recognition of pollen"/>
    <property type="evidence" value="ECO:0007669"/>
    <property type="project" value="InterPro"/>
</dbReference>
<dbReference type="PROSITE" id="PS50011">
    <property type="entry name" value="PROTEIN_KINASE_DOM"/>
    <property type="match status" value="1"/>
</dbReference>
<keyword evidence="14" id="KW-0325">Glycoprotein</keyword>
<dbReference type="Gene3D" id="2.90.10.10">
    <property type="entry name" value="Bulb-type lectin domain"/>
    <property type="match status" value="1"/>
</dbReference>
<dbReference type="AlphaFoldDB" id="A0A0D9W4V3"/>
<evidence type="ECO:0000259" key="21">
    <source>
        <dbReference type="PROSITE" id="PS50011"/>
    </source>
</evidence>
<keyword evidence="2 17" id="KW-0723">Serine/threonine-protein kinase</keyword>
<dbReference type="eggNOG" id="ENOG502QUMK">
    <property type="taxonomic scope" value="Eukaryota"/>
</dbReference>
<dbReference type="InterPro" id="IPR017441">
    <property type="entry name" value="Protein_kinase_ATP_BS"/>
</dbReference>
<evidence type="ECO:0000256" key="5">
    <source>
        <dbReference type="ARBA" id="ARBA00022692"/>
    </source>
</evidence>
<evidence type="ECO:0000256" key="10">
    <source>
        <dbReference type="ARBA" id="ARBA00022989"/>
    </source>
</evidence>
<organism evidence="24 25">
    <name type="scientific">Leersia perrieri</name>
    <dbReference type="NCBI Taxonomy" id="77586"/>
    <lineage>
        <taxon>Eukaryota</taxon>
        <taxon>Viridiplantae</taxon>
        <taxon>Streptophyta</taxon>
        <taxon>Embryophyta</taxon>
        <taxon>Tracheophyta</taxon>
        <taxon>Spermatophyta</taxon>
        <taxon>Magnoliopsida</taxon>
        <taxon>Liliopsida</taxon>
        <taxon>Poales</taxon>
        <taxon>Poaceae</taxon>
        <taxon>BOP clade</taxon>
        <taxon>Oryzoideae</taxon>
        <taxon>Oryzeae</taxon>
        <taxon>Oryzinae</taxon>
        <taxon>Leersia</taxon>
    </lineage>
</organism>
<evidence type="ECO:0000259" key="22">
    <source>
        <dbReference type="PROSITE" id="PS50927"/>
    </source>
</evidence>
<keyword evidence="10 19" id="KW-1133">Transmembrane helix</keyword>
<keyword evidence="5 19" id="KW-0812">Transmembrane</keyword>
<dbReference type="SUPFAM" id="SSF51110">
    <property type="entry name" value="alpha-D-mannose-specific plant lectins"/>
    <property type="match status" value="1"/>
</dbReference>
<evidence type="ECO:0000256" key="18">
    <source>
        <dbReference type="PROSITE-ProRule" id="PRU10141"/>
    </source>
</evidence>
<dbReference type="InterPro" id="IPR000719">
    <property type="entry name" value="Prot_kinase_dom"/>
</dbReference>
<evidence type="ECO:0000256" key="9">
    <source>
        <dbReference type="ARBA" id="ARBA00022840"/>
    </source>
</evidence>